<protein>
    <recommendedName>
        <fullName evidence="11">Small ribosomal subunit protein mS39</fullName>
    </recommendedName>
</protein>
<evidence type="ECO:0000256" key="10">
    <source>
        <dbReference type="ARBA" id="ARBA00023274"/>
    </source>
</evidence>
<proteinExistence type="evidence at transcript level"/>
<dbReference type="GO" id="GO:0043024">
    <property type="term" value="F:ribosomal small subunit binding"/>
    <property type="evidence" value="ECO:0007669"/>
    <property type="project" value="InterPro"/>
</dbReference>
<dbReference type="GO" id="GO:0005840">
    <property type="term" value="C:ribosome"/>
    <property type="evidence" value="ECO:0007669"/>
    <property type="project" value="UniProtKB-KW"/>
</dbReference>
<dbReference type="GO" id="GO:1990904">
    <property type="term" value="C:ribonucleoprotein complex"/>
    <property type="evidence" value="ECO:0007669"/>
    <property type="project" value="UniProtKB-KW"/>
</dbReference>
<dbReference type="PANTHER" id="PTHR16276:SF1">
    <property type="entry name" value="SMALL RIBOSOMAL SUBUNIT PROTEIN MS39"/>
    <property type="match status" value="1"/>
</dbReference>
<dbReference type="InterPro" id="IPR011990">
    <property type="entry name" value="TPR-like_helical_dom_sf"/>
</dbReference>
<keyword evidence="6" id="KW-0694">RNA-binding</keyword>
<dbReference type="InterPro" id="IPR002885">
    <property type="entry name" value="PPR_rpt"/>
</dbReference>
<evidence type="ECO:0000256" key="2">
    <source>
        <dbReference type="ARBA" id="ARBA00008551"/>
    </source>
</evidence>
<evidence type="ECO:0000256" key="7">
    <source>
        <dbReference type="ARBA" id="ARBA00022946"/>
    </source>
</evidence>
<dbReference type="PANTHER" id="PTHR16276">
    <property type="entry name" value="PENTATRICOPEPTIDE REPEAT DOMAIN-CONTAINING PROTEIN 3"/>
    <property type="match status" value="1"/>
</dbReference>
<feature type="non-terminal residue" evidence="13">
    <location>
        <position position="1"/>
    </location>
</feature>
<organism evidence="13">
    <name type="scientific">Latrodectus hesperus</name>
    <name type="common">Western black widow spider</name>
    <dbReference type="NCBI Taxonomy" id="256737"/>
    <lineage>
        <taxon>Eukaryota</taxon>
        <taxon>Metazoa</taxon>
        <taxon>Ecdysozoa</taxon>
        <taxon>Arthropoda</taxon>
        <taxon>Chelicerata</taxon>
        <taxon>Arachnida</taxon>
        <taxon>Araneae</taxon>
        <taxon>Araneomorphae</taxon>
        <taxon>Entelegynae</taxon>
        <taxon>Araneoidea</taxon>
        <taxon>Theridiidae</taxon>
        <taxon>Latrodectus</taxon>
    </lineage>
</organism>
<feature type="repeat" description="PPR" evidence="12">
    <location>
        <begin position="230"/>
        <end position="264"/>
    </location>
</feature>
<name>J7G3W4_LATHE</name>
<dbReference type="GO" id="GO:0019843">
    <property type="term" value="F:rRNA binding"/>
    <property type="evidence" value="ECO:0007669"/>
    <property type="project" value="UniProtKB-KW"/>
</dbReference>
<evidence type="ECO:0000256" key="6">
    <source>
        <dbReference type="ARBA" id="ARBA00022884"/>
    </source>
</evidence>
<feature type="non-terminal residue" evidence="13">
    <location>
        <position position="296"/>
    </location>
</feature>
<keyword evidence="4" id="KW-0677">Repeat</keyword>
<dbReference type="NCBIfam" id="TIGR00756">
    <property type="entry name" value="PPR"/>
    <property type="match status" value="1"/>
</dbReference>
<keyword evidence="9" id="KW-0496">Mitochondrion</keyword>
<evidence type="ECO:0000256" key="9">
    <source>
        <dbReference type="ARBA" id="ARBA00023128"/>
    </source>
</evidence>
<accession>J7G3W4</accession>
<dbReference type="GO" id="GO:0005739">
    <property type="term" value="C:mitochondrion"/>
    <property type="evidence" value="ECO:0007669"/>
    <property type="project" value="UniProtKB-SubCell"/>
</dbReference>
<evidence type="ECO:0000256" key="12">
    <source>
        <dbReference type="PROSITE-ProRule" id="PRU00708"/>
    </source>
</evidence>
<dbReference type="Pfam" id="PF22330">
    <property type="entry name" value="Rib_mS39_PPR"/>
    <property type="match status" value="1"/>
</dbReference>
<dbReference type="GO" id="GO:0032543">
    <property type="term" value="P:mitochondrial translation"/>
    <property type="evidence" value="ECO:0007669"/>
    <property type="project" value="InterPro"/>
</dbReference>
<dbReference type="PROSITE" id="PS51375">
    <property type="entry name" value="PPR"/>
    <property type="match status" value="1"/>
</dbReference>
<evidence type="ECO:0000256" key="5">
    <source>
        <dbReference type="ARBA" id="ARBA00022845"/>
    </source>
</evidence>
<comment type="subcellular location">
    <subcellularLocation>
        <location evidence="1">Mitochondrion</location>
    </subcellularLocation>
</comment>
<evidence type="ECO:0000256" key="1">
    <source>
        <dbReference type="ARBA" id="ARBA00004173"/>
    </source>
</evidence>
<keyword evidence="7" id="KW-0809">Transit peptide</keyword>
<dbReference type="InterPro" id="IPR055063">
    <property type="entry name" value="Rib_mS39_PPR"/>
</dbReference>
<dbReference type="EMBL" id="JX262198">
    <property type="protein sequence ID" value="AFP57568.1"/>
    <property type="molecule type" value="mRNA"/>
</dbReference>
<dbReference type="Gene3D" id="1.25.40.10">
    <property type="entry name" value="Tetratricopeptide repeat domain"/>
    <property type="match status" value="1"/>
</dbReference>
<keyword evidence="3" id="KW-0699">rRNA-binding</keyword>
<keyword evidence="5" id="KW-0810">Translation regulation</keyword>
<dbReference type="InterPro" id="IPR037387">
    <property type="entry name" value="PTCD3"/>
</dbReference>
<evidence type="ECO:0000256" key="4">
    <source>
        <dbReference type="ARBA" id="ARBA00022737"/>
    </source>
</evidence>
<evidence type="ECO:0000313" key="13">
    <source>
        <dbReference type="EMBL" id="AFP57568.1"/>
    </source>
</evidence>
<keyword evidence="8" id="KW-0689">Ribosomal protein</keyword>
<keyword evidence="10" id="KW-0687">Ribonucleoprotein</keyword>
<evidence type="ECO:0000256" key="8">
    <source>
        <dbReference type="ARBA" id="ARBA00022980"/>
    </source>
</evidence>
<dbReference type="GO" id="GO:0006417">
    <property type="term" value="P:regulation of translation"/>
    <property type="evidence" value="ECO:0007669"/>
    <property type="project" value="UniProtKB-KW"/>
</dbReference>
<comment type="similarity">
    <text evidence="2">Belongs to the mitochondrion-specific ribosomal protein mS39 family.</text>
</comment>
<evidence type="ECO:0000256" key="3">
    <source>
        <dbReference type="ARBA" id="ARBA00022730"/>
    </source>
</evidence>
<evidence type="ECO:0000256" key="11">
    <source>
        <dbReference type="ARBA" id="ARBA00035134"/>
    </source>
</evidence>
<dbReference type="AlphaFoldDB" id="J7G3W4"/>
<reference evidence="13" key="1">
    <citation type="journal article" date="2012" name="J. Biol. Chem.">
        <title>Spider glue proteins have distinct architectures compared with traditional spidroin family members.</title>
        <authorList>
            <person name="Vasanthavada K."/>
            <person name="Hu X."/>
            <person name="Tuton-Blasingame T."/>
            <person name="Hsia Y."/>
            <person name="Sampath S."/>
            <person name="Pacheco R."/>
            <person name="Freeark J."/>
            <person name="Falick A.M."/>
            <person name="Tang S."/>
            <person name="Fong J."/>
            <person name="Kohler K."/>
            <person name="La Mattina-Hawkins C."/>
            <person name="Vierra C."/>
        </authorList>
    </citation>
    <scope>NUCLEOTIDE SEQUENCE</scope>
</reference>
<sequence>HEAKTNMAACRRIVYLPKKGHFYLHKLVPSYQSSTNAAQKTTKKEIVVPYRIERGPTDILKALATTISRDPTAAHYKYEDDPYFMPASNVTKRAFALSKESGRKAARYFLENYPELFKCNTSVPHIKAFDPPVTYSENDDVNENILKECIMNEDIQNCIDVFNMLKKKDIAISQETKQDLLELLAFYNNSPPIPEDYYEERFFQLNDESSIKKWNAKGLAEKLFDNMEKDGRAYSSMIAGLSKHGNAERALLLHDEMKSKGLIGTVYAYNCLLSELHLIKEDSQSSWELALNLLHQ</sequence>